<dbReference type="Pfam" id="PF02421">
    <property type="entry name" value="FeoB_N"/>
    <property type="match status" value="1"/>
</dbReference>
<feature type="binding site" evidence="14">
    <location>
        <begin position="56"/>
        <end position="59"/>
    </location>
    <ligand>
        <name>GTP</name>
        <dbReference type="ChEBI" id="CHEBI:37565"/>
        <label>3</label>
    </ligand>
</feature>
<evidence type="ECO:0000256" key="11">
    <source>
        <dbReference type="ARBA" id="ARBA00023136"/>
    </source>
</evidence>
<evidence type="ECO:0000256" key="13">
    <source>
        <dbReference type="NCBIfam" id="TIGR00437"/>
    </source>
</evidence>
<dbReference type="PROSITE" id="PS51711">
    <property type="entry name" value="G_FEOB"/>
    <property type="match status" value="1"/>
</dbReference>
<accession>A0A521C6J8</accession>
<feature type="transmembrane region" description="Helical" evidence="16">
    <location>
        <begin position="289"/>
        <end position="308"/>
    </location>
</feature>
<dbReference type="OrthoDB" id="9809127at2"/>
<keyword evidence="11 16" id="KW-0472">Membrane</keyword>
<keyword evidence="3" id="KW-1003">Cell membrane</keyword>
<keyword evidence="8 16" id="KW-0408">Iron</keyword>
<dbReference type="PRINTS" id="PR00326">
    <property type="entry name" value="GTP1OBG"/>
</dbReference>
<dbReference type="GO" id="GO:0005525">
    <property type="term" value="F:GTP binding"/>
    <property type="evidence" value="ECO:0007669"/>
    <property type="project" value="UniProtKB-KW"/>
</dbReference>
<keyword evidence="7 16" id="KW-1133">Transmembrane helix</keyword>
<evidence type="ECO:0000313" key="19">
    <source>
        <dbReference type="Proteomes" id="UP000317315"/>
    </source>
</evidence>
<gene>
    <name evidence="18" type="ORF">SAMN06269117_11010</name>
</gene>
<dbReference type="GO" id="GO:0005886">
    <property type="term" value="C:plasma membrane"/>
    <property type="evidence" value="ECO:0007669"/>
    <property type="project" value="UniProtKB-SubCell"/>
</dbReference>
<sequence>MKKVKVALAGNPNVGKTAILNALAGTSEKIGNWPGVTVQKKTGTYNFRGFEIELIDLPGIYSLSSYTLEERVARDFLLEGDYDVVCNVIDATLLGRNLYLTIELLEMGLKPVIALNKIDELENFGYSIDTEKLQELLNLPVVKVSAIKKQGLEELSETFLRVASGDLKFEGIVPRYSEFLENAINLIELKLKKELPERFPYNLRWFSIKLLEKDPEIVEILKENFPNYQKILTEVEKIEGEAKDKFKTELPCLVARERFLFASNIAKSVIKSGIVELPQETLSDRIDKFITNPITGIPIFFFIMWLVFKLTFDLSSPISDWIDGIFSDFLPNLIKSKLGFLPHSVLSLINDGVLSGIGAVVVFLPLLGILYFLMSILEDTGYMARAAALWDNFMKIFGLSGASVIPLILGFGCNVPAVYATRAMRSSTQRLITMAIIPWMSCSARLPVFTLFAAAFFKKNQSLVILGLYMLGVFLALLLAKVLSRFLTKGEEEEFFIELPPYKLPAWNVVLNQTWIEVREFISKAGTVIFSVSVFIWLLASLPSGTEYAGENTVIGRIGNILVPVFSPLGIQDWKPVVALMFGALAKEVVIGTLGTLYASGESGLISSLQSTFTPESALAYVVFTLLYIPCVATMAAIKQESGSWKFVSLVILIELTTAWIMAFMAYHLGSLIF</sequence>
<dbReference type="EMBL" id="FXTM01000010">
    <property type="protein sequence ID" value="SMO55034.1"/>
    <property type="molecule type" value="Genomic_DNA"/>
</dbReference>
<feature type="transmembrane region" description="Helical" evidence="16">
    <location>
        <begin position="554"/>
        <end position="571"/>
    </location>
</feature>
<dbReference type="Proteomes" id="UP000317315">
    <property type="component" value="Unassembled WGS sequence"/>
</dbReference>
<evidence type="ECO:0000256" key="14">
    <source>
        <dbReference type="PIRSR" id="PIRSR603373-1"/>
    </source>
</evidence>
<keyword evidence="10 14" id="KW-0342">GTP-binding</keyword>
<dbReference type="InterPro" id="IPR006073">
    <property type="entry name" value="GTP-bd"/>
</dbReference>
<keyword evidence="15" id="KW-0479">Metal-binding</keyword>
<feature type="binding site" evidence="14">
    <location>
        <begin position="116"/>
        <end position="119"/>
    </location>
    <ligand>
        <name>GTP</name>
        <dbReference type="ChEBI" id="CHEBI:37565"/>
        <label>4</label>
    </ligand>
</feature>
<dbReference type="RefSeq" id="WP_142935209.1">
    <property type="nucleotide sequence ID" value="NZ_FXTM01000010.1"/>
</dbReference>
<evidence type="ECO:0000256" key="4">
    <source>
        <dbReference type="ARBA" id="ARBA00022496"/>
    </source>
</evidence>
<feature type="binding site" evidence="14">
    <location>
        <begin position="10"/>
        <end position="17"/>
    </location>
    <ligand>
        <name>GTP</name>
        <dbReference type="ChEBI" id="CHEBI:37565"/>
        <label>1</label>
    </ligand>
</feature>
<dbReference type="GO" id="GO:0015093">
    <property type="term" value="F:ferrous iron transmembrane transporter activity"/>
    <property type="evidence" value="ECO:0007669"/>
    <property type="project" value="UniProtKB-UniRule"/>
</dbReference>
<feature type="transmembrane region" description="Helical" evidence="16">
    <location>
        <begin position="521"/>
        <end position="542"/>
    </location>
</feature>
<keyword evidence="4 16" id="KW-0410">Iron transport</keyword>
<dbReference type="InterPro" id="IPR011642">
    <property type="entry name" value="Gate_dom"/>
</dbReference>
<feature type="binding site" evidence="15">
    <location>
        <position position="25"/>
    </location>
    <ligand>
        <name>Mg(2+)</name>
        <dbReference type="ChEBI" id="CHEBI:18420"/>
        <label>2</label>
    </ligand>
</feature>
<evidence type="ECO:0000256" key="2">
    <source>
        <dbReference type="ARBA" id="ARBA00022448"/>
    </source>
</evidence>
<dbReference type="PANTHER" id="PTHR43185:SF1">
    <property type="entry name" value="FE(2+) TRANSPORTER FEOB"/>
    <property type="match status" value="1"/>
</dbReference>
<evidence type="ECO:0000256" key="5">
    <source>
        <dbReference type="ARBA" id="ARBA00022692"/>
    </source>
</evidence>
<feature type="domain" description="FeoB-type G" evidence="17">
    <location>
        <begin position="3"/>
        <end position="165"/>
    </location>
</feature>
<feature type="transmembrane region" description="Helical" evidence="16">
    <location>
        <begin position="396"/>
        <end position="419"/>
    </location>
</feature>
<comment type="subcellular location">
    <subcellularLocation>
        <location evidence="16">Cell inner membrane</location>
        <topology evidence="16">Multi-pass membrane protein</topology>
    </subcellularLocation>
    <subcellularLocation>
        <location evidence="1">Cell membrane</location>
        <topology evidence="1">Multi-pass membrane protein</topology>
    </subcellularLocation>
</comment>
<evidence type="ECO:0000256" key="10">
    <source>
        <dbReference type="ARBA" id="ARBA00023134"/>
    </source>
</evidence>
<dbReference type="Pfam" id="PF07670">
    <property type="entry name" value="Gate"/>
    <property type="match status" value="2"/>
</dbReference>
<evidence type="ECO:0000256" key="3">
    <source>
        <dbReference type="ARBA" id="ARBA00022475"/>
    </source>
</evidence>
<evidence type="ECO:0000256" key="6">
    <source>
        <dbReference type="ARBA" id="ARBA00022741"/>
    </source>
</evidence>
<feature type="transmembrane region" description="Helical" evidence="16">
    <location>
        <begin position="463"/>
        <end position="480"/>
    </location>
</feature>
<name>A0A521C6J8_9BACT</name>
<keyword evidence="5 16" id="KW-0812">Transmembrane</keyword>
<keyword evidence="6 14" id="KW-0547">Nucleotide-binding</keyword>
<dbReference type="InterPro" id="IPR003373">
    <property type="entry name" value="Fe2_transport_prot-B"/>
</dbReference>
<reference evidence="18 19" key="1">
    <citation type="submission" date="2017-05" db="EMBL/GenBank/DDBJ databases">
        <authorList>
            <person name="Varghese N."/>
            <person name="Submissions S."/>
        </authorList>
    </citation>
    <scope>NUCLEOTIDE SEQUENCE [LARGE SCALE GENOMIC DNA]</scope>
    <source>
        <strain evidence="18 19">DSM 16304</strain>
    </source>
</reference>
<dbReference type="GO" id="GO:0046872">
    <property type="term" value="F:metal ion binding"/>
    <property type="evidence" value="ECO:0007669"/>
    <property type="project" value="UniProtKB-KW"/>
</dbReference>
<dbReference type="Gene3D" id="1.10.287.1770">
    <property type="match status" value="1"/>
</dbReference>
<organism evidence="18 19">
    <name type="scientific">Balnearium lithotrophicum</name>
    <dbReference type="NCBI Taxonomy" id="223788"/>
    <lineage>
        <taxon>Bacteria</taxon>
        <taxon>Pseudomonadati</taxon>
        <taxon>Aquificota</taxon>
        <taxon>Aquificia</taxon>
        <taxon>Desulfurobacteriales</taxon>
        <taxon>Desulfurobacteriaceae</taxon>
        <taxon>Balnearium</taxon>
    </lineage>
</organism>
<feature type="binding site" evidence="15">
    <location>
        <position position="22"/>
    </location>
    <ligand>
        <name>Mg(2+)</name>
        <dbReference type="ChEBI" id="CHEBI:18420"/>
        <label>1</label>
    </ligand>
</feature>
<evidence type="ECO:0000256" key="16">
    <source>
        <dbReference type="RuleBase" id="RU362098"/>
    </source>
</evidence>
<dbReference type="PANTHER" id="PTHR43185">
    <property type="entry name" value="FERROUS IRON TRANSPORT PROTEIN B"/>
    <property type="match status" value="1"/>
</dbReference>
<evidence type="ECO:0000256" key="15">
    <source>
        <dbReference type="PIRSR" id="PIRSR603373-2"/>
    </source>
</evidence>
<dbReference type="AlphaFoldDB" id="A0A521C6J8"/>
<dbReference type="InterPro" id="IPR011640">
    <property type="entry name" value="Fe2_transport_prot_B_C"/>
</dbReference>
<dbReference type="InterPro" id="IPR050860">
    <property type="entry name" value="FeoB_GTPase"/>
</dbReference>
<evidence type="ECO:0000256" key="12">
    <source>
        <dbReference type="ARBA" id="ARBA00031200"/>
    </source>
</evidence>
<proteinExistence type="inferred from homology"/>
<dbReference type="CDD" id="cd01879">
    <property type="entry name" value="FeoB"/>
    <property type="match status" value="1"/>
</dbReference>
<dbReference type="NCBIfam" id="TIGR00231">
    <property type="entry name" value="small_GTP"/>
    <property type="match status" value="1"/>
</dbReference>
<feature type="transmembrane region" description="Helical" evidence="16">
    <location>
        <begin position="650"/>
        <end position="669"/>
    </location>
</feature>
<feature type="transmembrane region" description="Helical" evidence="16">
    <location>
        <begin position="618"/>
        <end position="638"/>
    </location>
</feature>
<evidence type="ECO:0000256" key="1">
    <source>
        <dbReference type="ARBA" id="ARBA00004651"/>
    </source>
</evidence>
<dbReference type="SUPFAM" id="SSF52540">
    <property type="entry name" value="P-loop containing nucleoside triphosphate hydrolases"/>
    <property type="match status" value="1"/>
</dbReference>
<dbReference type="NCBIfam" id="TIGR00437">
    <property type="entry name" value="feoB"/>
    <property type="match status" value="1"/>
</dbReference>
<keyword evidence="2 16" id="KW-0813">Transport</keyword>
<feature type="transmembrane region" description="Helical" evidence="16">
    <location>
        <begin position="353"/>
        <end position="376"/>
    </location>
</feature>
<evidence type="ECO:0000313" key="18">
    <source>
        <dbReference type="EMBL" id="SMO55034.1"/>
    </source>
</evidence>
<dbReference type="Gene3D" id="3.40.50.300">
    <property type="entry name" value="P-loop containing nucleotide triphosphate hydrolases"/>
    <property type="match status" value="1"/>
</dbReference>
<dbReference type="InterPro" id="IPR030389">
    <property type="entry name" value="G_FEOB_dom"/>
</dbReference>
<dbReference type="InterPro" id="IPR005225">
    <property type="entry name" value="Small_GTP-bd"/>
</dbReference>
<dbReference type="InterPro" id="IPR041069">
    <property type="entry name" value="FeoB_Cyto"/>
</dbReference>
<comment type="similarity">
    <text evidence="16">Belongs to the TRAFAC class TrmE-Era-EngA-EngB-Septin-like GTPase superfamily. FeoB GTPase (TC 9.A.8) family.</text>
</comment>
<feature type="transmembrane region" description="Helical" evidence="16">
    <location>
        <begin position="431"/>
        <end position="457"/>
    </location>
</feature>
<evidence type="ECO:0000256" key="8">
    <source>
        <dbReference type="ARBA" id="ARBA00023004"/>
    </source>
</evidence>
<feature type="binding site" evidence="15">
    <location>
        <position position="21"/>
    </location>
    <ligand>
        <name>Mg(2+)</name>
        <dbReference type="ChEBI" id="CHEBI:18420"/>
        <label>2</label>
    </ligand>
</feature>
<keyword evidence="19" id="KW-1185">Reference proteome</keyword>
<keyword evidence="15" id="KW-0460">Magnesium</keyword>
<evidence type="ECO:0000259" key="17">
    <source>
        <dbReference type="PROSITE" id="PS51711"/>
    </source>
</evidence>
<dbReference type="Pfam" id="PF17910">
    <property type="entry name" value="FeoB_Cyto"/>
    <property type="match status" value="1"/>
</dbReference>
<comment type="function">
    <text evidence="16">Probable transporter of a GTP-driven Fe(2+) uptake system.</text>
</comment>
<evidence type="ECO:0000256" key="9">
    <source>
        <dbReference type="ARBA" id="ARBA00023065"/>
    </source>
</evidence>
<protein>
    <recommendedName>
        <fullName evidence="12 13">Ferrous iron transport protein B</fullName>
    </recommendedName>
</protein>
<evidence type="ECO:0000256" key="7">
    <source>
        <dbReference type="ARBA" id="ARBA00022989"/>
    </source>
</evidence>
<keyword evidence="9" id="KW-0406">Ion transport</keyword>
<feature type="transmembrane region" description="Helical" evidence="16">
    <location>
        <begin position="578"/>
        <end position="598"/>
    </location>
</feature>
<dbReference type="Pfam" id="PF07664">
    <property type="entry name" value="FeoB_C"/>
    <property type="match status" value="1"/>
</dbReference>
<dbReference type="InterPro" id="IPR027417">
    <property type="entry name" value="P-loop_NTPase"/>
</dbReference>